<dbReference type="AlphaFoldDB" id="A0A023GUI7"/>
<reference evidence="2" key="2">
    <citation type="journal article" date="2013" name="Chem. Biol.">
        <title>Unconventional origin and hybrid system for construction of pyrrolopyrrole moiety in kosinostatin biosynthesis.</title>
        <authorList>
            <person name="Ma H.M."/>
            <person name="Zhou Q."/>
            <person name="Tang Y.M."/>
            <person name="Zhang Z."/>
            <person name="Chen Y.S."/>
            <person name="He H.Y."/>
            <person name="Pan H.X."/>
            <person name="Tang M.C."/>
            <person name="Gao J.F."/>
            <person name="Zhao S.Y."/>
            <person name="Igarashi Y."/>
            <person name="Tang G.L."/>
        </authorList>
    </citation>
    <scope>NUCLEOTIDE SEQUENCE</scope>
</reference>
<sequence>MGDTSAARNAWETAQPFPGSPPDNSERHAIDTPDGRYWELNGSGWDAMLGYLADPATLVRFAETRQHQIKVTIIDRAGERTFFEPRTADDQAIIDEAANSYLHDVGLPQQPTGYRWFQRLPDGLTVRDIEKAVYAAIEHLPPDHHPAEAVPAIRAALARLYHARRPSRQIEE</sequence>
<dbReference type="RefSeq" id="WP_229397726.1">
    <property type="nucleotide sequence ID" value="NZ_BBZF01000012.1"/>
</dbReference>
<reference evidence="2" key="1">
    <citation type="submission" date="2011-05" db="EMBL/GenBank/DDBJ databases">
        <authorList>
            <person name="Ma H."/>
            <person name="Zhou Q."/>
            <person name="Igarashi Y."/>
            <person name="Tang G."/>
        </authorList>
    </citation>
    <scope>NUCLEOTIDE SEQUENCE</scope>
</reference>
<organism evidence="2">
    <name type="scientific">Micromonospora okii</name>
    <dbReference type="NCBI Taxonomy" id="1182970"/>
    <lineage>
        <taxon>Bacteria</taxon>
        <taxon>Bacillati</taxon>
        <taxon>Actinomycetota</taxon>
        <taxon>Actinomycetes</taxon>
        <taxon>Micromonosporales</taxon>
        <taxon>Micromonosporaceae</taxon>
        <taxon>Micromonospora</taxon>
    </lineage>
</organism>
<evidence type="ECO:0000256" key="1">
    <source>
        <dbReference type="SAM" id="MobiDB-lite"/>
    </source>
</evidence>
<protein>
    <submittedName>
        <fullName evidence="2">Dehydorgenase</fullName>
    </submittedName>
</protein>
<accession>A0A023GUI7</accession>
<dbReference type="Pfam" id="PF19381">
    <property type="entry name" value="DUF5956"/>
    <property type="match status" value="1"/>
</dbReference>
<dbReference type="InterPro" id="IPR046000">
    <property type="entry name" value="DUF5956"/>
</dbReference>
<name>A0A023GUI7_9ACTN</name>
<proteinExistence type="predicted"/>
<dbReference type="EMBL" id="JN038178">
    <property type="protein sequence ID" value="AFJ52690.1"/>
    <property type="molecule type" value="Genomic_DNA"/>
</dbReference>
<feature type="region of interest" description="Disordered" evidence="1">
    <location>
        <begin position="1"/>
        <end position="31"/>
    </location>
</feature>
<evidence type="ECO:0000313" key="2">
    <source>
        <dbReference type="EMBL" id="AFJ52690.1"/>
    </source>
</evidence>